<keyword evidence="2" id="KW-1185">Reference proteome</keyword>
<protein>
    <submittedName>
        <fullName evidence="1">Uncharacterized protein</fullName>
    </submittedName>
</protein>
<name>A0AAN9TCU9_9HEMI</name>
<evidence type="ECO:0000313" key="1">
    <source>
        <dbReference type="EMBL" id="KAK7579789.1"/>
    </source>
</evidence>
<accession>A0AAN9TCU9</accession>
<organism evidence="1 2">
    <name type="scientific">Parthenolecanium corni</name>
    <dbReference type="NCBI Taxonomy" id="536013"/>
    <lineage>
        <taxon>Eukaryota</taxon>
        <taxon>Metazoa</taxon>
        <taxon>Ecdysozoa</taxon>
        <taxon>Arthropoda</taxon>
        <taxon>Hexapoda</taxon>
        <taxon>Insecta</taxon>
        <taxon>Pterygota</taxon>
        <taxon>Neoptera</taxon>
        <taxon>Paraneoptera</taxon>
        <taxon>Hemiptera</taxon>
        <taxon>Sternorrhyncha</taxon>
        <taxon>Coccoidea</taxon>
        <taxon>Coccidae</taxon>
        <taxon>Parthenolecanium</taxon>
    </lineage>
</organism>
<evidence type="ECO:0000313" key="2">
    <source>
        <dbReference type="Proteomes" id="UP001367676"/>
    </source>
</evidence>
<reference evidence="1 2" key="1">
    <citation type="submission" date="2024-03" db="EMBL/GenBank/DDBJ databases">
        <title>Adaptation during the transition from Ophiocordyceps entomopathogen to insect associate is accompanied by gene loss and intensified selection.</title>
        <authorList>
            <person name="Ward C.M."/>
            <person name="Onetto C.A."/>
            <person name="Borneman A.R."/>
        </authorList>
    </citation>
    <scope>NUCLEOTIDE SEQUENCE [LARGE SCALE GENOMIC DNA]</scope>
    <source>
        <strain evidence="1">AWRI1</strain>
        <tissue evidence="1">Single Adult Female</tissue>
    </source>
</reference>
<comment type="caution">
    <text evidence="1">The sequence shown here is derived from an EMBL/GenBank/DDBJ whole genome shotgun (WGS) entry which is preliminary data.</text>
</comment>
<gene>
    <name evidence="1" type="ORF">V9T40_000418</name>
</gene>
<sequence>MWTISGYGDSLYNLTKKVTEKCALTSGATQTMLEQLKITEETYMLVMRAITASEQDVKSVQPVEHPLKYVCRRVAKSYAEKPHLSTAFSLAKLIARSSPTEGRPAYSDSLIGSLPQMGKLLDSWATIPELARAMANSGFRNQLNESKAYTTRHHLLVKSVFQIVHKDDEFANMMQDVYERMLTKIMPQITTNATATALTLSDGKTFWFFPRMMKMFYHILKEDDVLMGELNNTAAIVGKNYDKTHIDFSQI</sequence>
<proteinExistence type="predicted"/>
<dbReference type="AlphaFoldDB" id="A0AAN9TCU9"/>
<dbReference type="Proteomes" id="UP001367676">
    <property type="component" value="Unassembled WGS sequence"/>
</dbReference>
<dbReference type="EMBL" id="JBBCAQ010000034">
    <property type="protein sequence ID" value="KAK7579789.1"/>
    <property type="molecule type" value="Genomic_DNA"/>
</dbReference>